<keyword evidence="2" id="KW-1185">Reference proteome</keyword>
<name>A0ABT5TA67_9RHOB</name>
<protein>
    <submittedName>
        <fullName evidence="1">Uncharacterized protein</fullName>
    </submittedName>
</protein>
<reference evidence="1" key="1">
    <citation type="submission" date="2023-02" db="EMBL/GenBank/DDBJ databases">
        <title>Description of Roseinatronobacter alkalisoli sp. nov., an alkaliphilic bacerium isolated from soda soil.</title>
        <authorList>
            <person name="Wei W."/>
        </authorList>
    </citation>
    <scope>NUCLEOTIDE SEQUENCE</scope>
    <source>
        <strain evidence="1">HJB301</strain>
    </source>
</reference>
<gene>
    <name evidence="1" type="ORF">PUT78_08240</name>
</gene>
<dbReference type="EMBL" id="JAQZSM010000005">
    <property type="protein sequence ID" value="MDD7971087.1"/>
    <property type="molecule type" value="Genomic_DNA"/>
</dbReference>
<evidence type="ECO:0000313" key="1">
    <source>
        <dbReference type="EMBL" id="MDD7971087.1"/>
    </source>
</evidence>
<sequence>MTEQSPQQLEGRLNAQREVLAALLAWAMRQPGSDFPDALDAEQGVQDHQEDPGVLADSAFAIEGAAAREMQILLERAKAIRDTA</sequence>
<dbReference type="RefSeq" id="WP_274351772.1">
    <property type="nucleotide sequence ID" value="NZ_JAQZSM010000005.1"/>
</dbReference>
<organism evidence="1 2">
    <name type="scientific">Roseinatronobacter alkalisoli</name>
    <dbReference type="NCBI Taxonomy" id="3028235"/>
    <lineage>
        <taxon>Bacteria</taxon>
        <taxon>Pseudomonadati</taxon>
        <taxon>Pseudomonadota</taxon>
        <taxon>Alphaproteobacteria</taxon>
        <taxon>Rhodobacterales</taxon>
        <taxon>Paracoccaceae</taxon>
        <taxon>Roseinatronobacter</taxon>
    </lineage>
</organism>
<proteinExistence type="predicted"/>
<comment type="caution">
    <text evidence="1">The sequence shown here is derived from an EMBL/GenBank/DDBJ whole genome shotgun (WGS) entry which is preliminary data.</text>
</comment>
<accession>A0ABT5TA67</accession>
<evidence type="ECO:0000313" key="2">
    <source>
        <dbReference type="Proteomes" id="UP001431784"/>
    </source>
</evidence>
<dbReference type="Proteomes" id="UP001431784">
    <property type="component" value="Unassembled WGS sequence"/>
</dbReference>